<reference evidence="18 19" key="1">
    <citation type="submission" date="2014-09" db="EMBL/GenBank/DDBJ databases">
        <title>Complete genome sequence of Endomicrobium proavitum.</title>
        <authorList>
            <person name="Zheng H."/>
        </authorList>
    </citation>
    <scope>NUCLEOTIDE SEQUENCE [LARGE SCALE GENOMIC DNA]</scope>
    <source>
        <strain evidence="18 19">Rsa215</strain>
    </source>
</reference>
<dbReference type="InterPro" id="IPR036397">
    <property type="entry name" value="RNaseH_sf"/>
</dbReference>
<keyword evidence="9 14" id="KW-0540">Nuclease</keyword>
<dbReference type="InterPro" id="IPR022898">
    <property type="entry name" value="RNase_HII"/>
</dbReference>
<dbReference type="CDD" id="cd07182">
    <property type="entry name" value="RNase_HII_bacteria_HII_like"/>
    <property type="match status" value="1"/>
</dbReference>
<dbReference type="KEGG" id="epo:Epro_1193"/>
<dbReference type="AlphaFoldDB" id="A0A0G3WL37"/>
<dbReference type="EMBL" id="CP009498">
    <property type="protein sequence ID" value="AKL98572.1"/>
    <property type="molecule type" value="Genomic_DNA"/>
</dbReference>
<organism evidence="18 19">
    <name type="scientific">Endomicrobium proavitum</name>
    <dbReference type="NCBI Taxonomy" id="1408281"/>
    <lineage>
        <taxon>Bacteria</taxon>
        <taxon>Pseudomonadati</taxon>
        <taxon>Elusimicrobiota</taxon>
        <taxon>Endomicrobiia</taxon>
        <taxon>Endomicrobiales</taxon>
        <taxon>Endomicrobiaceae</taxon>
        <taxon>Endomicrobium</taxon>
    </lineage>
</organism>
<evidence type="ECO:0000256" key="12">
    <source>
        <dbReference type="ARBA" id="ARBA00022801"/>
    </source>
</evidence>
<comment type="similarity">
    <text evidence="5 14 16">Belongs to the RNase HII family.</text>
</comment>
<keyword evidence="10 14" id="KW-0479">Metal-binding</keyword>
<feature type="binding site" evidence="14 15">
    <location>
        <position position="22"/>
    </location>
    <ligand>
        <name>a divalent metal cation</name>
        <dbReference type="ChEBI" id="CHEBI:60240"/>
    </ligand>
</feature>
<dbReference type="PANTHER" id="PTHR10954">
    <property type="entry name" value="RIBONUCLEASE H2 SUBUNIT A"/>
    <property type="match status" value="1"/>
</dbReference>
<evidence type="ECO:0000313" key="19">
    <source>
        <dbReference type="Proteomes" id="UP000035337"/>
    </source>
</evidence>
<evidence type="ECO:0000256" key="16">
    <source>
        <dbReference type="RuleBase" id="RU003515"/>
    </source>
</evidence>
<dbReference type="SUPFAM" id="SSF53098">
    <property type="entry name" value="Ribonuclease H-like"/>
    <property type="match status" value="1"/>
</dbReference>
<evidence type="ECO:0000256" key="1">
    <source>
        <dbReference type="ARBA" id="ARBA00000077"/>
    </source>
</evidence>
<dbReference type="GO" id="GO:0004523">
    <property type="term" value="F:RNA-DNA hybrid ribonuclease activity"/>
    <property type="evidence" value="ECO:0007669"/>
    <property type="project" value="UniProtKB-UniRule"/>
</dbReference>
<dbReference type="GO" id="GO:0030145">
    <property type="term" value="F:manganese ion binding"/>
    <property type="evidence" value="ECO:0007669"/>
    <property type="project" value="UniProtKB-UniRule"/>
</dbReference>
<comment type="subcellular location">
    <subcellularLocation>
        <location evidence="4 14">Cytoplasm</location>
    </subcellularLocation>
</comment>
<comment type="catalytic activity">
    <reaction evidence="1 14 15 16">
        <text>Endonucleolytic cleavage to 5'-phosphomonoester.</text>
        <dbReference type="EC" id="3.1.26.4"/>
    </reaction>
</comment>
<keyword evidence="12 14" id="KW-0378">Hydrolase</keyword>
<sequence length="210" mass="23199">MLHLFDKAYHDKGVNFLAGIDEAGRGPLAGPVTAAAVIFPQDARIPFLNDSKKLTPKKREELFEIIQNTALAFAVVSIDNKIIDEINILQATFLAMKRAVESLKINPELCLVDGNHKIPNLLFNQEAVIGGDAKSASVAAASILAKVTRDKLMLEYAKQYPQYFFEKHKGYGTKTHIEAIKKHGACSIHRLTFAPIAQENKGWEGARSKE</sequence>
<dbReference type="InterPro" id="IPR012337">
    <property type="entry name" value="RNaseH-like_sf"/>
</dbReference>
<evidence type="ECO:0000313" key="18">
    <source>
        <dbReference type="EMBL" id="AKL98572.1"/>
    </source>
</evidence>
<dbReference type="PANTHER" id="PTHR10954:SF18">
    <property type="entry name" value="RIBONUCLEASE HII"/>
    <property type="match status" value="1"/>
</dbReference>
<name>A0A0G3WL37_9BACT</name>
<dbReference type="EC" id="3.1.26.4" evidence="6 14"/>
<dbReference type="NCBIfam" id="NF000595">
    <property type="entry name" value="PRK00015.1-3"/>
    <property type="match status" value="1"/>
</dbReference>
<dbReference type="STRING" id="1408281.Epro_1193"/>
<evidence type="ECO:0000256" key="3">
    <source>
        <dbReference type="ARBA" id="ARBA00004065"/>
    </source>
</evidence>
<dbReference type="Pfam" id="PF01351">
    <property type="entry name" value="RNase_HII"/>
    <property type="match status" value="1"/>
</dbReference>
<dbReference type="Proteomes" id="UP000035337">
    <property type="component" value="Chromosome"/>
</dbReference>
<accession>A0A0G3WL37</accession>
<dbReference type="NCBIfam" id="NF000594">
    <property type="entry name" value="PRK00015.1-1"/>
    <property type="match status" value="1"/>
</dbReference>
<dbReference type="GO" id="GO:0006298">
    <property type="term" value="P:mismatch repair"/>
    <property type="evidence" value="ECO:0007669"/>
    <property type="project" value="TreeGrafter"/>
</dbReference>
<keyword evidence="8 14" id="KW-0963">Cytoplasm</keyword>
<dbReference type="GO" id="GO:0003723">
    <property type="term" value="F:RNA binding"/>
    <property type="evidence" value="ECO:0007669"/>
    <property type="project" value="UniProtKB-UniRule"/>
</dbReference>
<dbReference type="InterPro" id="IPR001352">
    <property type="entry name" value="RNase_HII/HIII"/>
</dbReference>
<evidence type="ECO:0000259" key="17">
    <source>
        <dbReference type="PROSITE" id="PS51975"/>
    </source>
</evidence>
<evidence type="ECO:0000256" key="5">
    <source>
        <dbReference type="ARBA" id="ARBA00007383"/>
    </source>
</evidence>
<evidence type="ECO:0000256" key="7">
    <source>
        <dbReference type="ARBA" id="ARBA00019179"/>
    </source>
</evidence>
<evidence type="ECO:0000256" key="14">
    <source>
        <dbReference type="HAMAP-Rule" id="MF_00052"/>
    </source>
</evidence>
<dbReference type="GO" id="GO:0032299">
    <property type="term" value="C:ribonuclease H2 complex"/>
    <property type="evidence" value="ECO:0007669"/>
    <property type="project" value="TreeGrafter"/>
</dbReference>
<keyword evidence="19" id="KW-1185">Reference proteome</keyword>
<dbReference type="OrthoDB" id="9803420at2"/>
<dbReference type="FunFam" id="3.30.420.10:FF:000006">
    <property type="entry name" value="Ribonuclease HII"/>
    <property type="match status" value="1"/>
</dbReference>
<gene>
    <name evidence="14 18" type="primary">rnhB</name>
    <name evidence="18" type="ORF">Epro_1193</name>
</gene>
<evidence type="ECO:0000256" key="9">
    <source>
        <dbReference type="ARBA" id="ARBA00022722"/>
    </source>
</evidence>
<dbReference type="PATRIC" id="fig|1408281.3.peg.1230"/>
<feature type="binding site" evidence="14 15">
    <location>
        <position position="21"/>
    </location>
    <ligand>
        <name>a divalent metal cation</name>
        <dbReference type="ChEBI" id="CHEBI:60240"/>
    </ligand>
</feature>
<comment type="function">
    <text evidence="3 14 16">Endonuclease that specifically degrades the RNA of RNA-DNA hybrids.</text>
</comment>
<proteinExistence type="inferred from homology"/>
<keyword evidence="11 14" id="KW-0255">Endonuclease</keyword>
<keyword evidence="13 14" id="KW-0464">Manganese</keyword>
<evidence type="ECO:0000256" key="6">
    <source>
        <dbReference type="ARBA" id="ARBA00012180"/>
    </source>
</evidence>
<dbReference type="Gene3D" id="3.30.420.10">
    <property type="entry name" value="Ribonuclease H-like superfamily/Ribonuclease H"/>
    <property type="match status" value="1"/>
</dbReference>
<dbReference type="GO" id="GO:0005737">
    <property type="term" value="C:cytoplasm"/>
    <property type="evidence" value="ECO:0007669"/>
    <property type="project" value="UniProtKB-SubCell"/>
</dbReference>
<dbReference type="HAMAP" id="MF_00052_B">
    <property type="entry name" value="RNase_HII_B"/>
    <property type="match status" value="1"/>
</dbReference>
<protein>
    <recommendedName>
        <fullName evidence="7 14">Ribonuclease HII</fullName>
        <shortName evidence="14">RNase HII</shortName>
        <ecNumber evidence="6 14">3.1.26.4</ecNumber>
    </recommendedName>
</protein>
<dbReference type="RefSeq" id="WP_052571230.1">
    <property type="nucleotide sequence ID" value="NZ_CP009498.1"/>
</dbReference>
<evidence type="ECO:0000256" key="4">
    <source>
        <dbReference type="ARBA" id="ARBA00004496"/>
    </source>
</evidence>
<comment type="cofactor">
    <cofactor evidence="14 15">
        <name>Mn(2+)</name>
        <dbReference type="ChEBI" id="CHEBI:29035"/>
    </cofactor>
    <cofactor evidence="14 15">
        <name>Mg(2+)</name>
        <dbReference type="ChEBI" id="CHEBI:18420"/>
    </cofactor>
    <text evidence="14 15">Manganese or magnesium. Binds 1 divalent metal ion per monomer in the absence of substrate. May bind a second metal ion after substrate binding.</text>
</comment>
<evidence type="ECO:0000256" key="10">
    <source>
        <dbReference type="ARBA" id="ARBA00022723"/>
    </source>
</evidence>
<dbReference type="PROSITE" id="PS51975">
    <property type="entry name" value="RNASE_H_2"/>
    <property type="match status" value="1"/>
</dbReference>
<dbReference type="InterPro" id="IPR024567">
    <property type="entry name" value="RNase_HII/HIII_dom"/>
</dbReference>
<comment type="cofactor">
    <cofactor evidence="2">
        <name>Mg(2+)</name>
        <dbReference type="ChEBI" id="CHEBI:18420"/>
    </cofactor>
</comment>
<evidence type="ECO:0000256" key="13">
    <source>
        <dbReference type="ARBA" id="ARBA00023211"/>
    </source>
</evidence>
<evidence type="ECO:0000256" key="15">
    <source>
        <dbReference type="PROSITE-ProRule" id="PRU01319"/>
    </source>
</evidence>
<feature type="domain" description="RNase H type-2" evidence="17">
    <location>
        <begin position="15"/>
        <end position="205"/>
    </location>
</feature>
<evidence type="ECO:0000256" key="11">
    <source>
        <dbReference type="ARBA" id="ARBA00022759"/>
    </source>
</evidence>
<evidence type="ECO:0000256" key="2">
    <source>
        <dbReference type="ARBA" id="ARBA00001946"/>
    </source>
</evidence>
<feature type="binding site" evidence="14 15">
    <location>
        <position position="113"/>
    </location>
    <ligand>
        <name>a divalent metal cation</name>
        <dbReference type="ChEBI" id="CHEBI:60240"/>
    </ligand>
</feature>
<dbReference type="GO" id="GO:0043137">
    <property type="term" value="P:DNA replication, removal of RNA primer"/>
    <property type="evidence" value="ECO:0007669"/>
    <property type="project" value="TreeGrafter"/>
</dbReference>
<evidence type="ECO:0000256" key="8">
    <source>
        <dbReference type="ARBA" id="ARBA00022490"/>
    </source>
</evidence>